<dbReference type="AlphaFoldDB" id="X1G7E6"/>
<sequence length="287" mass="33073">VIFFIIGINFMIKESFNSILLIIAFGAGVLLCYLAFQPDAIEFEFRRGYIDINPAGMFEVMEDFLSFFLFIPVFYWGLKTWTNAPFSIKKEALIFFIGMIIVAPISLGVLIFYYWDPVFIIYSDITMSIGVFIICIAIFMEPKILYILPFSVFRIFVKDRNGYPLFDHDWSESGISEPIFTGFINAVQLMSDEVMNIGGLLSIDLTEGILILYESEYITVGLVASKSSKLLRDSLIGFSKDFQIKFKRELKKSIRDKKEYITAYELIDKYFSNFPSKLIKSKNNPSF</sequence>
<keyword evidence="1" id="KW-0472">Membrane</keyword>
<comment type="caution">
    <text evidence="2">The sequence shown here is derived from an EMBL/GenBank/DDBJ whole genome shotgun (WGS) entry which is preliminary data.</text>
</comment>
<keyword evidence="1" id="KW-1133">Transmembrane helix</keyword>
<feature type="transmembrane region" description="Helical" evidence="1">
    <location>
        <begin position="16"/>
        <end position="36"/>
    </location>
</feature>
<dbReference type="EMBL" id="BARU01018158">
    <property type="protein sequence ID" value="GAH53172.1"/>
    <property type="molecule type" value="Genomic_DNA"/>
</dbReference>
<accession>X1G7E6</accession>
<feature type="non-terminal residue" evidence="2">
    <location>
        <position position="1"/>
    </location>
</feature>
<feature type="transmembrane region" description="Helical" evidence="1">
    <location>
        <begin position="121"/>
        <end position="140"/>
    </location>
</feature>
<proteinExistence type="predicted"/>
<protein>
    <submittedName>
        <fullName evidence="2">Uncharacterized protein</fullName>
    </submittedName>
</protein>
<organism evidence="2">
    <name type="scientific">marine sediment metagenome</name>
    <dbReference type="NCBI Taxonomy" id="412755"/>
    <lineage>
        <taxon>unclassified sequences</taxon>
        <taxon>metagenomes</taxon>
        <taxon>ecological metagenomes</taxon>
    </lineage>
</organism>
<feature type="transmembrane region" description="Helical" evidence="1">
    <location>
        <begin position="93"/>
        <end position="115"/>
    </location>
</feature>
<keyword evidence="1" id="KW-0812">Transmembrane</keyword>
<gene>
    <name evidence="2" type="ORF">S03H2_30039</name>
</gene>
<evidence type="ECO:0000256" key="1">
    <source>
        <dbReference type="SAM" id="Phobius"/>
    </source>
</evidence>
<name>X1G7E6_9ZZZZ</name>
<reference evidence="2" key="1">
    <citation type="journal article" date="2014" name="Front. Microbiol.">
        <title>High frequency of phylogenetically diverse reductive dehalogenase-homologous genes in deep subseafloor sedimentary metagenomes.</title>
        <authorList>
            <person name="Kawai M."/>
            <person name="Futagami T."/>
            <person name="Toyoda A."/>
            <person name="Takaki Y."/>
            <person name="Nishi S."/>
            <person name="Hori S."/>
            <person name="Arai W."/>
            <person name="Tsubouchi T."/>
            <person name="Morono Y."/>
            <person name="Uchiyama I."/>
            <person name="Ito T."/>
            <person name="Fujiyama A."/>
            <person name="Inagaki F."/>
            <person name="Takami H."/>
        </authorList>
    </citation>
    <scope>NUCLEOTIDE SEQUENCE</scope>
    <source>
        <strain evidence="2">Expedition CK06-06</strain>
    </source>
</reference>
<evidence type="ECO:0000313" key="2">
    <source>
        <dbReference type="EMBL" id="GAH53172.1"/>
    </source>
</evidence>
<feature type="transmembrane region" description="Helical" evidence="1">
    <location>
        <begin position="64"/>
        <end position="81"/>
    </location>
</feature>